<reference evidence="1 2" key="1">
    <citation type="submission" date="2018-05" db="EMBL/GenBank/DDBJ databases">
        <title>Genomic Encyclopedia of Type Strains, Phase IV (KMG-IV): sequencing the most valuable type-strain genomes for metagenomic binning, comparative biology and taxonomic classification.</title>
        <authorList>
            <person name="Goeker M."/>
        </authorList>
    </citation>
    <scope>NUCLEOTIDE SEQUENCE [LARGE SCALE GENOMIC DNA]</scope>
    <source>
        <strain evidence="1 2">DSM 45480</strain>
    </source>
</reference>
<proteinExistence type="predicted"/>
<dbReference type="EMBL" id="QGHB01000008">
    <property type="protein sequence ID" value="PWK84457.1"/>
    <property type="molecule type" value="Genomic_DNA"/>
</dbReference>
<accession>A0A316HVL1</accession>
<protein>
    <submittedName>
        <fullName evidence="1">Uncharacterized protein</fullName>
    </submittedName>
</protein>
<name>A0A316HVL1_9PSEU</name>
<dbReference type="RefSeq" id="WP_109638778.1">
    <property type="nucleotide sequence ID" value="NZ_QGHB01000008.1"/>
</dbReference>
<gene>
    <name evidence="1" type="ORF">C8D88_10872</name>
</gene>
<sequence>MVTANERLLTTLQREDAVEDGGHLDPMDRVTCRSHRRWLHDCVSSPLHANAATGYRWCRRCDRAALVAVDELVGDLTISCAICGLCPTSRANRTLMEHCRRSLALARLAV</sequence>
<dbReference type="Proteomes" id="UP000246005">
    <property type="component" value="Unassembled WGS sequence"/>
</dbReference>
<evidence type="ECO:0000313" key="1">
    <source>
        <dbReference type="EMBL" id="PWK84457.1"/>
    </source>
</evidence>
<comment type="caution">
    <text evidence="1">The sequence shown here is derived from an EMBL/GenBank/DDBJ whole genome shotgun (WGS) entry which is preliminary data.</text>
</comment>
<evidence type="ECO:0000313" key="2">
    <source>
        <dbReference type="Proteomes" id="UP000246005"/>
    </source>
</evidence>
<dbReference type="AlphaFoldDB" id="A0A316HVL1"/>
<organism evidence="1 2">
    <name type="scientific">Lentzea atacamensis</name>
    <dbReference type="NCBI Taxonomy" id="531938"/>
    <lineage>
        <taxon>Bacteria</taxon>
        <taxon>Bacillati</taxon>
        <taxon>Actinomycetota</taxon>
        <taxon>Actinomycetes</taxon>
        <taxon>Pseudonocardiales</taxon>
        <taxon>Pseudonocardiaceae</taxon>
        <taxon>Lentzea</taxon>
    </lineage>
</organism>